<dbReference type="Proteomes" id="UP000664859">
    <property type="component" value="Unassembled WGS sequence"/>
</dbReference>
<protein>
    <submittedName>
        <fullName evidence="1">Uncharacterized protein</fullName>
    </submittedName>
</protein>
<reference evidence="1" key="1">
    <citation type="submission" date="2021-02" db="EMBL/GenBank/DDBJ databases">
        <title>First Annotated Genome of the Yellow-green Alga Tribonema minus.</title>
        <authorList>
            <person name="Mahan K.M."/>
        </authorList>
    </citation>
    <scope>NUCLEOTIDE SEQUENCE</scope>
    <source>
        <strain evidence="1">UTEX B ZZ1240</strain>
    </source>
</reference>
<evidence type="ECO:0000313" key="1">
    <source>
        <dbReference type="EMBL" id="KAG5179604.1"/>
    </source>
</evidence>
<keyword evidence="2" id="KW-1185">Reference proteome</keyword>
<proteinExistence type="predicted"/>
<comment type="caution">
    <text evidence="1">The sequence shown here is derived from an EMBL/GenBank/DDBJ whole genome shotgun (WGS) entry which is preliminary data.</text>
</comment>
<accession>A0A836CBH5</accession>
<evidence type="ECO:0000313" key="2">
    <source>
        <dbReference type="Proteomes" id="UP000664859"/>
    </source>
</evidence>
<name>A0A836CBH5_9STRA</name>
<dbReference type="EMBL" id="JAFCMP010000446">
    <property type="protein sequence ID" value="KAG5179604.1"/>
    <property type="molecule type" value="Genomic_DNA"/>
</dbReference>
<organism evidence="1 2">
    <name type="scientific">Tribonema minus</name>
    <dbReference type="NCBI Taxonomy" id="303371"/>
    <lineage>
        <taxon>Eukaryota</taxon>
        <taxon>Sar</taxon>
        <taxon>Stramenopiles</taxon>
        <taxon>Ochrophyta</taxon>
        <taxon>PX clade</taxon>
        <taxon>Xanthophyceae</taxon>
        <taxon>Tribonematales</taxon>
        <taxon>Tribonemataceae</taxon>
        <taxon>Tribonema</taxon>
    </lineage>
</organism>
<sequence>MIETKAAILANKDLVRRLAMRTYLRYLARQQPPRLLKAQENLAKAWLASSKQQYADEIEWRTEFISMCQPYMTLTSEEEQLQQEGPEDLEHMLMPLVPVGSDRKLNASIGFSDLLPTELKLLFNPLLTDRGVTTWEEALRLDETAPCFEGIPPRLVARLLRVIDHVQRRDAKASARAALLHRVIDIGRQVILSPVSVTELDSPGGDRRMDV</sequence>
<dbReference type="AlphaFoldDB" id="A0A836CBH5"/>
<gene>
    <name evidence="1" type="ORF">JKP88DRAFT_247224</name>
</gene>